<dbReference type="InterPro" id="IPR005183">
    <property type="entry name" value="DUF305_CopM-like"/>
</dbReference>
<feature type="compositionally biased region" description="Gly residues" evidence="1">
    <location>
        <begin position="65"/>
        <end position="74"/>
    </location>
</feature>
<dbReference type="Pfam" id="PF03713">
    <property type="entry name" value="DUF305"/>
    <property type="match status" value="1"/>
</dbReference>
<sequence length="245" mass="26668">MRKHAMAALLAAIGLTLTSCASSAGGGQGRDDLQGNDPGGSGGERSQQAARETDPGVAPTQDETQGGGMAGMDHGGMPSKDMTAMSREMVMPNGEYSDKAFIDAMVPHHEGAVEMAEVALEEADHPEIRDVAEDIVSSQRSEIRMFGEIREREYGSAESTTEMNEENTRAMGMSDPRELAKARPFDKAFIDEMIPHHQSAIAMAEVAREETKVPEIRGIAEDIVSAQEREIEQMEGWREQWYPKG</sequence>
<dbReference type="AlphaFoldDB" id="A0A6G8QG09"/>
<feature type="region of interest" description="Disordered" evidence="1">
    <location>
        <begin position="22"/>
        <end position="81"/>
    </location>
</feature>
<reference evidence="4 5" key="1">
    <citation type="submission" date="2019-10" db="EMBL/GenBank/DDBJ databases">
        <title>Rubrobacter sp nov SCSIO 52090 isolated from a deep-sea sediment in the South China Sea.</title>
        <authorList>
            <person name="Chen R.W."/>
        </authorList>
    </citation>
    <scope>NUCLEOTIDE SEQUENCE [LARGE SCALE GENOMIC DNA]</scope>
    <source>
        <strain evidence="4 5">SCSIO 52909</strain>
        <plasmid evidence="4 5">unnamed1</plasmid>
    </source>
</reference>
<keyword evidence="2" id="KW-0732">Signal</keyword>
<dbReference type="PANTHER" id="PTHR36933:SF1">
    <property type="entry name" value="SLL0788 PROTEIN"/>
    <property type="match status" value="1"/>
</dbReference>
<dbReference type="Gene3D" id="1.20.1260.10">
    <property type="match status" value="2"/>
</dbReference>
<dbReference type="RefSeq" id="WP_166180655.1">
    <property type="nucleotide sequence ID" value="NZ_CP045120.1"/>
</dbReference>
<protein>
    <submittedName>
        <fullName evidence="4">DUF305 domain-containing protein</fullName>
    </submittedName>
</protein>
<feature type="region of interest" description="Disordered" evidence="1">
    <location>
        <begin position="153"/>
        <end position="177"/>
    </location>
</feature>
<feature type="chain" id="PRO_5039388069" evidence="2">
    <location>
        <begin position="25"/>
        <end position="245"/>
    </location>
</feature>
<dbReference type="Proteomes" id="UP000501452">
    <property type="component" value="Plasmid unnamed1"/>
</dbReference>
<evidence type="ECO:0000259" key="3">
    <source>
        <dbReference type="Pfam" id="PF03713"/>
    </source>
</evidence>
<evidence type="ECO:0000256" key="2">
    <source>
        <dbReference type="SAM" id="SignalP"/>
    </source>
</evidence>
<keyword evidence="5" id="KW-1185">Reference proteome</keyword>
<feature type="domain" description="DUF305" evidence="3">
    <location>
        <begin position="98"/>
        <end position="237"/>
    </location>
</feature>
<evidence type="ECO:0000313" key="5">
    <source>
        <dbReference type="Proteomes" id="UP000501452"/>
    </source>
</evidence>
<gene>
    <name evidence="4" type="ORF">GBA63_22035</name>
</gene>
<evidence type="ECO:0000313" key="4">
    <source>
        <dbReference type="EMBL" id="QIN85392.1"/>
    </source>
</evidence>
<evidence type="ECO:0000256" key="1">
    <source>
        <dbReference type="SAM" id="MobiDB-lite"/>
    </source>
</evidence>
<organism evidence="4 5">
    <name type="scientific">Rubrobacter tropicus</name>
    <dbReference type="NCBI Taxonomy" id="2653851"/>
    <lineage>
        <taxon>Bacteria</taxon>
        <taxon>Bacillati</taxon>
        <taxon>Actinomycetota</taxon>
        <taxon>Rubrobacteria</taxon>
        <taxon>Rubrobacterales</taxon>
        <taxon>Rubrobacteraceae</taxon>
        <taxon>Rubrobacter</taxon>
    </lineage>
</organism>
<dbReference type="PANTHER" id="PTHR36933">
    <property type="entry name" value="SLL0788 PROTEIN"/>
    <property type="match status" value="1"/>
</dbReference>
<dbReference type="EMBL" id="CP045120">
    <property type="protein sequence ID" value="QIN85392.1"/>
    <property type="molecule type" value="Genomic_DNA"/>
</dbReference>
<accession>A0A6G8QG09</accession>
<dbReference type="PROSITE" id="PS51257">
    <property type="entry name" value="PROKAR_LIPOPROTEIN"/>
    <property type="match status" value="1"/>
</dbReference>
<keyword evidence="4" id="KW-0614">Plasmid</keyword>
<proteinExistence type="predicted"/>
<feature type="signal peptide" evidence="2">
    <location>
        <begin position="1"/>
        <end position="24"/>
    </location>
</feature>
<dbReference type="InterPro" id="IPR012347">
    <property type="entry name" value="Ferritin-like"/>
</dbReference>
<geneLocation type="plasmid" evidence="4 5">
    <name>unnamed1</name>
</geneLocation>
<name>A0A6G8QG09_9ACTN</name>
<dbReference type="KEGG" id="rub:GBA63_22035"/>